<proteinExistence type="predicted"/>
<protein>
    <submittedName>
        <fullName evidence="2">Uncharacterized protein</fullName>
    </submittedName>
</protein>
<sequence>MVPKSVKRFSDDIMRYLFDLETDSDFRSTRPEIIRL</sequence>
<dbReference type="Proteomes" id="UP000045285">
    <property type="component" value="Unassembled WGS sequence"/>
</dbReference>
<evidence type="ECO:0000313" key="3">
    <source>
        <dbReference type="Proteomes" id="UP000045285"/>
    </source>
</evidence>
<evidence type="ECO:0000313" key="4">
    <source>
        <dbReference type="Proteomes" id="UP000046373"/>
    </source>
</evidence>
<evidence type="ECO:0000313" key="2">
    <source>
        <dbReference type="EMBL" id="CDX30978.1"/>
    </source>
</evidence>
<accession>A0A090EJZ2</accession>
<dbReference type="Proteomes" id="UP000046373">
    <property type="component" value="Unassembled WGS sequence"/>
</dbReference>
<organism evidence="2 4">
    <name type="scientific">Mesorhizobium plurifarium</name>
    <dbReference type="NCBI Taxonomy" id="69974"/>
    <lineage>
        <taxon>Bacteria</taxon>
        <taxon>Pseudomonadati</taxon>
        <taxon>Pseudomonadota</taxon>
        <taxon>Alphaproteobacteria</taxon>
        <taxon>Hyphomicrobiales</taxon>
        <taxon>Phyllobacteriaceae</taxon>
        <taxon>Mesorhizobium</taxon>
    </lineage>
</organism>
<dbReference type="EMBL" id="CCMZ01000021">
    <property type="protein sequence ID" value="CDX18619.1"/>
    <property type="molecule type" value="Genomic_DNA"/>
</dbReference>
<dbReference type="EMBL" id="CCNB01000006">
    <property type="protein sequence ID" value="CDX30978.1"/>
    <property type="molecule type" value="Genomic_DNA"/>
</dbReference>
<evidence type="ECO:0000313" key="1">
    <source>
        <dbReference type="EMBL" id="CDX18619.1"/>
    </source>
</evidence>
<dbReference type="STRING" id="69974.MPLDJ20_140123"/>
<reference evidence="3" key="1">
    <citation type="submission" date="2014-08" db="EMBL/GenBank/DDBJ databases">
        <authorList>
            <person name="Moulin L."/>
        </authorList>
    </citation>
    <scope>NUCLEOTIDE SEQUENCE [LARGE SCALE GENOMIC DNA]</scope>
</reference>
<name>A0A090EJZ2_MESPL</name>
<gene>
    <name evidence="1" type="ORF">MPL3356_280061</name>
    <name evidence="2" type="ORF">MPLDJ20_140123</name>
</gene>
<reference evidence="2 4" key="2">
    <citation type="submission" date="2014-08" db="EMBL/GenBank/DDBJ databases">
        <authorList>
            <person name="Moulin Lionel"/>
        </authorList>
    </citation>
    <scope>NUCLEOTIDE SEQUENCE [LARGE SCALE GENOMIC DNA]</scope>
</reference>
<keyword evidence="3" id="KW-1185">Reference proteome</keyword>
<dbReference type="AlphaFoldDB" id="A0A090EJZ2"/>